<evidence type="ECO:0000313" key="4">
    <source>
        <dbReference type="EMBL" id="SVB83150.1"/>
    </source>
</evidence>
<evidence type="ECO:0000256" key="2">
    <source>
        <dbReference type="SAM" id="MobiDB-lite"/>
    </source>
</evidence>
<dbReference type="Pfam" id="PF14099">
    <property type="entry name" value="Polysacc_lyase"/>
    <property type="match status" value="1"/>
</dbReference>
<dbReference type="InterPro" id="IPR025975">
    <property type="entry name" value="Polysacc_lyase"/>
</dbReference>
<proteinExistence type="predicted"/>
<evidence type="ECO:0000259" key="3">
    <source>
        <dbReference type="Pfam" id="PF10342"/>
    </source>
</evidence>
<accession>A0A382H7B1</accession>
<dbReference type="AlphaFoldDB" id="A0A382H7B1"/>
<dbReference type="InterPro" id="IPR018466">
    <property type="entry name" value="Kre9/Knh1-like_N"/>
</dbReference>
<evidence type="ECO:0000256" key="1">
    <source>
        <dbReference type="ARBA" id="ARBA00022729"/>
    </source>
</evidence>
<organism evidence="4">
    <name type="scientific">marine metagenome</name>
    <dbReference type="NCBI Taxonomy" id="408172"/>
    <lineage>
        <taxon>unclassified sequences</taxon>
        <taxon>metagenomes</taxon>
        <taxon>ecological metagenomes</taxon>
    </lineage>
</organism>
<feature type="domain" description="Yeast cell wall synthesis Kre9/Knh1-like N-terminal" evidence="3">
    <location>
        <begin position="39"/>
        <end position="120"/>
    </location>
</feature>
<name>A0A382H7B1_9ZZZZ</name>
<gene>
    <name evidence="4" type="ORF">METZ01_LOCUS236004</name>
</gene>
<dbReference type="Pfam" id="PF10342">
    <property type="entry name" value="Kre9_KNH"/>
    <property type="match status" value="1"/>
</dbReference>
<protein>
    <recommendedName>
        <fullName evidence="3">Yeast cell wall synthesis Kre9/Knh1-like N-terminal domain-containing protein</fullName>
    </recommendedName>
</protein>
<reference evidence="4" key="1">
    <citation type="submission" date="2018-05" db="EMBL/GenBank/DDBJ databases">
        <authorList>
            <person name="Lanie J.A."/>
            <person name="Ng W.-L."/>
            <person name="Kazmierczak K.M."/>
            <person name="Andrzejewski T.M."/>
            <person name="Davidsen T.M."/>
            <person name="Wayne K.J."/>
            <person name="Tettelin H."/>
            <person name="Glass J.I."/>
            <person name="Rusch D."/>
            <person name="Podicherti R."/>
            <person name="Tsui H.-C.T."/>
            <person name="Winkler M.E."/>
        </authorList>
    </citation>
    <scope>NUCLEOTIDE SEQUENCE</scope>
</reference>
<sequence>MKRLIASAVFLSVTLVAPALFVGLSSTALAGGTLKVDQPNYRDYFVAGMTYFIKWKAGNAGTHVKIELLKAGKRTKWVTTKTANDGEYIWTIPKSVKKNSKYKIKITSTKKSSIYDSSDNNFTIYNASNWWKEEFENPWVTSGIEDDGLGTWGDHMSVHGRSPPKKHSVGVVNKKDGHPVRKGKQSIRFEVRPGDCGGDDCKTGRERTELVMGANEKPGKEYWYAWSVYFKNYKIISDIAPHHGQWKQLTGPAHMFPHFSMFPNGLNVEFGKDFGTYKKYLVIPNKGLSNKWHDFRVHTKWSTASNGFFKLWRNGKLLINRKGKTASTKHEIAFRFGIYRPFTGRTKSSIKH</sequence>
<feature type="region of interest" description="Disordered" evidence="2">
    <location>
        <begin position="159"/>
        <end position="183"/>
    </location>
</feature>
<dbReference type="Gene3D" id="2.60.120.200">
    <property type="match status" value="1"/>
</dbReference>
<dbReference type="EMBL" id="UINC01059577">
    <property type="protein sequence ID" value="SVB83150.1"/>
    <property type="molecule type" value="Genomic_DNA"/>
</dbReference>
<keyword evidence="1" id="KW-0732">Signal</keyword>
<feature type="non-terminal residue" evidence="4">
    <location>
        <position position="352"/>
    </location>
</feature>